<evidence type="ECO:0000259" key="1">
    <source>
        <dbReference type="Pfam" id="PF13304"/>
    </source>
</evidence>
<dbReference type="InterPro" id="IPR027417">
    <property type="entry name" value="P-loop_NTPase"/>
</dbReference>
<evidence type="ECO:0000313" key="4">
    <source>
        <dbReference type="Proteomes" id="UP000606115"/>
    </source>
</evidence>
<dbReference type="InterPro" id="IPR003959">
    <property type="entry name" value="ATPase_AAA_core"/>
</dbReference>
<dbReference type="CDD" id="cd01026">
    <property type="entry name" value="TOPRIM_OLD"/>
    <property type="match status" value="1"/>
</dbReference>
<name>A0ABQ2DYG8_9MICC</name>
<evidence type="ECO:0000313" key="3">
    <source>
        <dbReference type="EMBL" id="GGJ73787.1"/>
    </source>
</evidence>
<dbReference type="InterPro" id="IPR034139">
    <property type="entry name" value="TOPRIM_OLD"/>
</dbReference>
<accession>A0ABQ2DYG8</accession>
<dbReference type="PANTHER" id="PTHR43581">
    <property type="entry name" value="ATP/GTP PHOSPHATASE"/>
    <property type="match status" value="1"/>
</dbReference>
<evidence type="ECO:0008006" key="5">
    <source>
        <dbReference type="Google" id="ProtNLM"/>
    </source>
</evidence>
<feature type="domain" description="OLD protein-like TOPRIM" evidence="2">
    <location>
        <begin position="360"/>
        <end position="423"/>
    </location>
</feature>
<organism evidence="3 4">
    <name type="scientific">Glutamicibacter ardleyensis</name>
    <dbReference type="NCBI Taxonomy" id="225894"/>
    <lineage>
        <taxon>Bacteria</taxon>
        <taxon>Bacillati</taxon>
        <taxon>Actinomycetota</taxon>
        <taxon>Actinomycetes</taxon>
        <taxon>Micrococcales</taxon>
        <taxon>Micrococcaceae</taxon>
        <taxon>Glutamicibacter</taxon>
    </lineage>
</organism>
<sequence>MRLTNIRVENYARLGDLKLSVRGHLVIVGANDVGKTSLLRLLNLLLGSTAQLYQNLSNDDLQQPDRPLIVSATFSSFTDAERILFHREIDIDPVDRSESLDVRLEVQIDPEDIESVLISRWCPGRGEVRSPTREQIVAFGWRYLPAVRSSSVNNLDGRDGAVQILLRAVESELGDEKATFSTLLESFNDKLSDSSALTQLRKGMAQHLSSSMPKEVETDQLSIRTSADPSKSVLENVSMYFKREGEFAPLSEQSDGIRQLISMTLFDLAQGAANVIAIDEPELHLHPSSQRTVAELLTKQVNQKILVTHSPYIVQKFDPAQVVAVSPDGACHQIDPTTFSIEERTQAHWWSPRMLEALTARFAIVVEGIADRLIVEAAAQARGISLDRIGAMVFELGGAENFPTVYKLLGPHGFNVHVLGLVDEAESPRWVGAVGGRPKNVIGTTVFISKVDLEDEYCRSLGADRVSEMLIDAHVADQSAILSSCAAGSIPEVDISALAKFCRSSSKSGNRKVPAALAVSKLLTADEALKLESVAALLTRLETVASES</sequence>
<dbReference type="Gene3D" id="3.40.50.300">
    <property type="entry name" value="P-loop containing nucleotide triphosphate hydrolases"/>
    <property type="match status" value="1"/>
</dbReference>
<evidence type="ECO:0000259" key="2">
    <source>
        <dbReference type="Pfam" id="PF20469"/>
    </source>
</evidence>
<feature type="domain" description="ATPase AAA-type core" evidence="1">
    <location>
        <begin position="26"/>
        <end position="314"/>
    </location>
</feature>
<comment type="caution">
    <text evidence="3">The sequence shown here is derived from an EMBL/GenBank/DDBJ whole genome shotgun (WGS) entry which is preliminary data.</text>
</comment>
<gene>
    <name evidence="3" type="ORF">GCM10007173_35900</name>
</gene>
<keyword evidence="4" id="KW-1185">Reference proteome</keyword>
<dbReference type="Proteomes" id="UP000606115">
    <property type="component" value="Unassembled WGS sequence"/>
</dbReference>
<dbReference type="SUPFAM" id="SSF52540">
    <property type="entry name" value="P-loop containing nucleoside triphosphate hydrolases"/>
    <property type="match status" value="1"/>
</dbReference>
<dbReference type="PANTHER" id="PTHR43581:SF4">
    <property type="entry name" value="ATP_GTP PHOSPHATASE"/>
    <property type="match status" value="1"/>
</dbReference>
<dbReference type="Pfam" id="PF13304">
    <property type="entry name" value="AAA_21"/>
    <property type="match status" value="1"/>
</dbReference>
<dbReference type="InterPro" id="IPR051396">
    <property type="entry name" value="Bact_Antivir_Def_Nuclease"/>
</dbReference>
<reference evidence="4" key="1">
    <citation type="journal article" date="2019" name="Int. J. Syst. Evol. Microbiol.">
        <title>The Global Catalogue of Microorganisms (GCM) 10K type strain sequencing project: providing services to taxonomists for standard genome sequencing and annotation.</title>
        <authorList>
            <consortium name="The Broad Institute Genomics Platform"/>
            <consortium name="The Broad Institute Genome Sequencing Center for Infectious Disease"/>
            <person name="Wu L."/>
            <person name="Ma J."/>
        </authorList>
    </citation>
    <scope>NUCLEOTIDE SEQUENCE [LARGE SCALE GENOMIC DNA]</scope>
    <source>
        <strain evidence="4">CGMCC 1.3685</strain>
    </source>
</reference>
<dbReference type="EMBL" id="BMKX01000013">
    <property type="protein sequence ID" value="GGJ73787.1"/>
    <property type="molecule type" value="Genomic_DNA"/>
</dbReference>
<protein>
    <recommendedName>
        <fullName evidence="5">ATP-dependent endonuclease</fullName>
    </recommendedName>
</protein>
<dbReference type="Pfam" id="PF20469">
    <property type="entry name" value="OLD-like_TOPRIM"/>
    <property type="match status" value="1"/>
</dbReference>
<proteinExistence type="predicted"/>